<feature type="coiled-coil region" evidence="1">
    <location>
        <begin position="164"/>
        <end position="191"/>
    </location>
</feature>
<dbReference type="EMBL" id="JAJAGQ010000013">
    <property type="protein sequence ID" value="KAJ8545593.1"/>
    <property type="molecule type" value="Genomic_DNA"/>
</dbReference>
<organism evidence="3 4">
    <name type="scientific">Anisodus acutangulus</name>
    <dbReference type="NCBI Taxonomy" id="402998"/>
    <lineage>
        <taxon>Eukaryota</taxon>
        <taxon>Viridiplantae</taxon>
        <taxon>Streptophyta</taxon>
        <taxon>Embryophyta</taxon>
        <taxon>Tracheophyta</taxon>
        <taxon>Spermatophyta</taxon>
        <taxon>Magnoliopsida</taxon>
        <taxon>eudicotyledons</taxon>
        <taxon>Gunneridae</taxon>
        <taxon>Pentapetalae</taxon>
        <taxon>asterids</taxon>
        <taxon>lamiids</taxon>
        <taxon>Solanales</taxon>
        <taxon>Solanaceae</taxon>
        <taxon>Solanoideae</taxon>
        <taxon>Hyoscyameae</taxon>
        <taxon>Anisodus</taxon>
    </lineage>
</organism>
<evidence type="ECO:0000313" key="3">
    <source>
        <dbReference type="EMBL" id="KAJ8545593.1"/>
    </source>
</evidence>
<keyword evidence="2" id="KW-0472">Membrane</keyword>
<dbReference type="Proteomes" id="UP001152561">
    <property type="component" value="Unassembled WGS sequence"/>
</dbReference>
<proteinExistence type="predicted"/>
<comment type="caution">
    <text evidence="3">The sequence shown here is derived from an EMBL/GenBank/DDBJ whole genome shotgun (WGS) entry which is preliminary data.</text>
</comment>
<dbReference type="PANTHER" id="PTHR37746:SF1">
    <property type="entry name" value="TRANSMEMBRANE PROTEIN"/>
    <property type="match status" value="1"/>
</dbReference>
<evidence type="ECO:0000256" key="1">
    <source>
        <dbReference type="SAM" id="Coils"/>
    </source>
</evidence>
<keyword evidence="2" id="KW-1133">Transmembrane helix</keyword>
<protein>
    <recommendedName>
        <fullName evidence="5">Transmembrane protein</fullName>
    </recommendedName>
</protein>
<dbReference type="OrthoDB" id="1939257at2759"/>
<feature type="transmembrane region" description="Helical" evidence="2">
    <location>
        <begin position="36"/>
        <end position="60"/>
    </location>
</feature>
<sequence length="272" mass="31285">MTENSTKINAILIESLHKTMESHPLISTIVTLYTLIFLYFPIIAASPVIISTSVLLLSLLRLGVAQKISQDQIEKKKKPEPENPSLQVPLDFAHHDDCTNFENDPVFDPDPEPVLDPVPIGFHDECFVKSNVDSNCEKDSVLDPEPQPETRPFYVDSFVEWNVRAQLEVIYEAYEGEEEEYTEEKRDEELRVIERYASLSMYYPETDTDSSSGGDSPVIGDWDSPENLCFRWDEEDREELIEIELDCKRNNSEVEEENLIEIDLSPPYFTAR</sequence>
<keyword evidence="2" id="KW-0812">Transmembrane</keyword>
<dbReference type="AlphaFoldDB" id="A0A9Q1R8N6"/>
<accession>A0A9Q1R8N6</accession>
<dbReference type="PANTHER" id="PTHR37746">
    <property type="entry name" value="TRANSMEMBRANE PROTEIN"/>
    <property type="match status" value="1"/>
</dbReference>
<evidence type="ECO:0000256" key="2">
    <source>
        <dbReference type="SAM" id="Phobius"/>
    </source>
</evidence>
<keyword evidence="4" id="KW-1185">Reference proteome</keyword>
<gene>
    <name evidence="3" type="ORF">K7X08_018176</name>
</gene>
<keyword evidence="1" id="KW-0175">Coiled coil</keyword>
<name>A0A9Q1R8N6_9SOLA</name>
<evidence type="ECO:0008006" key="5">
    <source>
        <dbReference type="Google" id="ProtNLM"/>
    </source>
</evidence>
<evidence type="ECO:0000313" key="4">
    <source>
        <dbReference type="Proteomes" id="UP001152561"/>
    </source>
</evidence>
<reference evidence="4" key="1">
    <citation type="journal article" date="2023" name="Proc. Natl. Acad. Sci. U.S.A.">
        <title>Genomic and structural basis for evolution of tropane alkaloid biosynthesis.</title>
        <authorList>
            <person name="Wanga Y.-J."/>
            <person name="Taina T."/>
            <person name="Yua J.-Y."/>
            <person name="Lia J."/>
            <person name="Xua B."/>
            <person name="Chenc J."/>
            <person name="D'Auriad J.C."/>
            <person name="Huanga J.-P."/>
            <person name="Huanga S.-X."/>
        </authorList>
    </citation>
    <scope>NUCLEOTIDE SEQUENCE [LARGE SCALE GENOMIC DNA]</scope>
    <source>
        <strain evidence="4">cv. KIB-2019</strain>
    </source>
</reference>